<keyword evidence="1" id="KW-0472">Membrane</keyword>
<keyword evidence="1" id="KW-1133">Transmembrane helix</keyword>
<organism evidence="2 3">
    <name type="scientific">Aphanomyces euteiches</name>
    <dbReference type="NCBI Taxonomy" id="100861"/>
    <lineage>
        <taxon>Eukaryota</taxon>
        <taxon>Sar</taxon>
        <taxon>Stramenopiles</taxon>
        <taxon>Oomycota</taxon>
        <taxon>Saprolegniomycetes</taxon>
        <taxon>Saprolegniales</taxon>
        <taxon>Verrucalvaceae</taxon>
        <taxon>Aphanomyces</taxon>
    </lineage>
</organism>
<sequence length="90" mass="9535">MGHAEDDDFTAFVVGGVVVSWTLLGLSYAVLTYVRYLEYKLSKTVVPMPMPPASISSDQTTAAVTADEDAAIADVEARNQLATTIAVLAI</sequence>
<evidence type="ECO:0000313" key="2">
    <source>
        <dbReference type="EMBL" id="KAF0744337.1"/>
    </source>
</evidence>
<evidence type="ECO:0000313" key="3">
    <source>
        <dbReference type="Proteomes" id="UP000481153"/>
    </source>
</evidence>
<proteinExistence type="predicted"/>
<protein>
    <submittedName>
        <fullName evidence="2">Uncharacterized protein</fullName>
    </submittedName>
</protein>
<evidence type="ECO:0000256" key="1">
    <source>
        <dbReference type="SAM" id="Phobius"/>
    </source>
</evidence>
<reference evidence="2 3" key="1">
    <citation type="submission" date="2019-07" db="EMBL/GenBank/DDBJ databases">
        <title>Genomics analysis of Aphanomyces spp. identifies a new class of oomycete effector associated with host adaptation.</title>
        <authorList>
            <person name="Gaulin E."/>
        </authorList>
    </citation>
    <scope>NUCLEOTIDE SEQUENCE [LARGE SCALE GENOMIC DNA]</scope>
    <source>
        <strain evidence="2 3">ATCC 201684</strain>
    </source>
</reference>
<keyword evidence="1" id="KW-0812">Transmembrane</keyword>
<dbReference type="Proteomes" id="UP000481153">
    <property type="component" value="Unassembled WGS sequence"/>
</dbReference>
<dbReference type="AlphaFoldDB" id="A0A6G0XV26"/>
<gene>
    <name evidence="2" type="ORF">Ae201684_000825</name>
</gene>
<feature type="transmembrane region" description="Helical" evidence="1">
    <location>
        <begin position="12"/>
        <end position="34"/>
    </location>
</feature>
<name>A0A6G0XV26_9STRA</name>
<keyword evidence="3" id="KW-1185">Reference proteome</keyword>
<comment type="caution">
    <text evidence="2">The sequence shown here is derived from an EMBL/GenBank/DDBJ whole genome shotgun (WGS) entry which is preliminary data.</text>
</comment>
<accession>A0A6G0XV26</accession>
<dbReference type="EMBL" id="VJMJ01000009">
    <property type="protein sequence ID" value="KAF0744337.1"/>
    <property type="molecule type" value="Genomic_DNA"/>
</dbReference>